<dbReference type="Proteomes" id="UP000734854">
    <property type="component" value="Unassembled WGS sequence"/>
</dbReference>
<evidence type="ECO:0000259" key="1">
    <source>
        <dbReference type="Pfam" id="PF22936"/>
    </source>
</evidence>
<dbReference type="InterPro" id="IPR054722">
    <property type="entry name" value="PolX-like_BBD"/>
</dbReference>
<reference evidence="2 3" key="1">
    <citation type="submission" date="2020-08" db="EMBL/GenBank/DDBJ databases">
        <title>Plant Genome Project.</title>
        <authorList>
            <person name="Zhang R.-G."/>
        </authorList>
    </citation>
    <scope>NUCLEOTIDE SEQUENCE [LARGE SCALE GENOMIC DNA]</scope>
    <source>
        <tissue evidence="2">Rhizome</tissue>
    </source>
</reference>
<accession>A0A8J5M0A1</accession>
<proteinExistence type="predicted"/>
<feature type="domain" description="Retrovirus-related Pol polyprotein from transposon TNT 1-94-like beta-barrel" evidence="1">
    <location>
        <begin position="145"/>
        <end position="193"/>
    </location>
</feature>
<sequence>MNNKGISKVSPPIGETSVFIGSANKFRPGGTKGRGDRFCRQCKRTNHDSDFCWEKYPKKKPEKFKHNAKKAPNSDNIVVQKLENEETIGSSVPSTTGLSSTDIVNLQHLLSRLQASSSVSTPVQAHTGIRGLGLSVTGPSFYSPWVIDSGATDHMTNAANSFISYSLSSGQEKVIIADGTKATVAGKGSIKLTDHFFLSSALHDLETKQTIGTGREGENITSFVPQVVPSPIPLVDVMENEKDAPSLGSQSSPDIITYKRRRHKQGPTIDRLVESDALAPDPVKQLSSSVEPTTPLNMNELNLPVAVRKGASLID</sequence>
<name>A0A8J5M0A1_ZINOF</name>
<dbReference type="EMBL" id="JACMSC010000003">
    <property type="protein sequence ID" value="KAG6529997.1"/>
    <property type="molecule type" value="Genomic_DNA"/>
</dbReference>
<gene>
    <name evidence="2" type="ORF">ZIOFF_012214</name>
</gene>
<organism evidence="2 3">
    <name type="scientific">Zingiber officinale</name>
    <name type="common">Ginger</name>
    <name type="synonym">Amomum zingiber</name>
    <dbReference type="NCBI Taxonomy" id="94328"/>
    <lineage>
        <taxon>Eukaryota</taxon>
        <taxon>Viridiplantae</taxon>
        <taxon>Streptophyta</taxon>
        <taxon>Embryophyta</taxon>
        <taxon>Tracheophyta</taxon>
        <taxon>Spermatophyta</taxon>
        <taxon>Magnoliopsida</taxon>
        <taxon>Liliopsida</taxon>
        <taxon>Zingiberales</taxon>
        <taxon>Zingiberaceae</taxon>
        <taxon>Zingiber</taxon>
    </lineage>
</organism>
<dbReference type="AlphaFoldDB" id="A0A8J5M0A1"/>
<dbReference type="Pfam" id="PF22936">
    <property type="entry name" value="Pol_BBD"/>
    <property type="match status" value="1"/>
</dbReference>
<evidence type="ECO:0000313" key="3">
    <source>
        <dbReference type="Proteomes" id="UP000734854"/>
    </source>
</evidence>
<keyword evidence="3" id="KW-1185">Reference proteome</keyword>
<protein>
    <recommendedName>
        <fullName evidence="1">Retrovirus-related Pol polyprotein from transposon TNT 1-94-like beta-barrel domain-containing protein</fullName>
    </recommendedName>
</protein>
<comment type="caution">
    <text evidence="2">The sequence shown here is derived from an EMBL/GenBank/DDBJ whole genome shotgun (WGS) entry which is preliminary data.</text>
</comment>
<evidence type="ECO:0000313" key="2">
    <source>
        <dbReference type="EMBL" id="KAG6529997.1"/>
    </source>
</evidence>